<evidence type="ECO:0000313" key="1">
    <source>
        <dbReference type="EMBL" id="CCB46732.1"/>
    </source>
</evidence>
<dbReference type="InParanoid" id="F6H2Z7"/>
<dbReference type="AlphaFoldDB" id="F6H2Z7"/>
<sequence length="25" mass="2799">MAHPIQKWAQGTTTLILFNSFSGHI</sequence>
<organism evidence="1 2">
    <name type="scientific">Vitis vinifera</name>
    <name type="common">Grape</name>
    <dbReference type="NCBI Taxonomy" id="29760"/>
    <lineage>
        <taxon>Eukaryota</taxon>
        <taxon>Viridiplantae</taxon>
        <taxon>Streptophyta</taxon>
        <taxon>Embryophyta</taxon>
        <taxon>Tracheophyta</taxon>
        <taxon>Spermatophyta</taxon>
        <taxon>Magnoliopsida</taxon>
        <taxon>eudicotyledons</taxon>
        <taxon>Gunneridae</taxon>
        <taxon>Pentapetalae</taxon>
        <taxon>rosids</taxon>
        <taxon>Vitales</taxon>
        <taxon>Vitaceae</taxon>
        <taxon>Viteae</taxon>
        <taxon>Vitis</taxon>
    </lineage>
</organism>
<accession>F6H2Z7</accession>
<reference evidence="2" key="1">
    <citation type="journal article" date="2007" name="Nature">
        <title>The grapevine genome sequence suggests ancestral hexaploidization in major angiosperm phyla.</title>
        <authorList>
            <consortium name="The French-Italian Public Consortium for Grapevine Genome Characterization."/>
            <person name="Jaillon O."/>
            <person name="Aury J.-M."/>
            <person name="Noel B."/>
            <person name="Policriti A."/>
            <person name="Clepet C."/>
            <person name="Casagrande A."/>
            <person name="Choisne N."/>
            <person name="Aubourg S."/>
            <person name="Vitulo N."/>
            <person name="Jubin C."/>
            <person name="Vezzi A."/>
            <person name="Legeai F."/>
            <person name="Hugueney P."/>
            <person name="Dasilva C."/>
            <person name="Horner D."/>
            <person name="Mica E."/>
            <person name="Jublot D."/>
            <person name="Poulain J."/>
            <person name="Bruyere C."/>
            <person name="Billault A."/>
            <person name="Segurens B."/>
            <person name="Gouyvenoux M."/>
            <person name="Ugarte E."/>
            <person name="Cattonaro F."/>
            <person name="Anthouard V."/>
            <person name="Vico V."/>
            <person name="Del Fabbro C."/>
            <person name="Alaux M."/>
            <person name="Di Gaspero G."/>
            <person name="Dumas V."/>
            <person name="Felice N."/>
            <person name="Paillard S."/>
            <person name="Juman I."/>
            <person name="Moroldo M."/>
            <person name="Scalabrin S."/>
            <person name="Canaguier A."/>
            <person name="Le Clainche I."/>
            <person name="Malacrida G."/>
            <person name="Durand E."/>
            <person name="Pesole G."/>
            <person name="Laucou V."/>
            <person name="Chatelet P."/>
            <person name="Merdinoglu D."/>
            <person name="Delledonne M."/>
            <person name="Pezzotti M."/>
            <person name="Lecharny A."/>
            <person name="Scarpelli C."/>
            <person name="Artiguenave F."/>
            <person name="Pe M.E."/>
            <person name="Valle G."/>
            <person name="Morgante M."/>
            <person name="Caboche M."/>
            <person name="Adam-Blondon A.-F."/>
            <person name="Weissenbach J."/>
            <person name="Quetier F."/>
            <person name="Wincker P."/>
        </authorList>
    </citation>
    <scope>NUCLEOTIDE SEQUENCE [LARGE SCALE GENOMIC DNA]</scope>
    <source>
        <strain evidence="2">cv. Pinot noir / PN40024</strain>
    </source>
</reference>
<evidence type="ECO:0000313" key="2">
    <source>
        <dbReference type="Proteomes" id="UP000009183"/>
    </source>
</evidence>
<proteinExistence type="predicted"/>
<dbReference type="HOGENOM" id="CLU_3419857_0_0_1"/>
<dbReference type="EMBL" id="FN595231">
    <property type="protein sequence ID" value="CCB46732.1"/>
    <property type="molecule type" value="Genomic_DNA"/>
</dbReference>
<protein>
    <submittedName>
        <fullName evidence="1">Uncharacterized protein</fullName>
    </submittedName>
</protein>
<dbReference type="PaxDb" id="29760-VIT_04s0008g04030.t01"/>
<dbReference type="Proteomes" id="UP000009183">
    <property type="component" value="Chromosome 4"/>
</dbReference>
<name>F6H2Z7_VITVI</name>
<gene>
    <name evidence="1" type="ordered locus">VIT_04s0008g04030</name>
</gene>
<keyword evidence="2" id="KW-1185">Reference proteome</keyword>